<dbReference type="Pfam" id="PF13419">
    <property type="entry name" value="HAD_2"/>
    <property type="match status" value="1"/>
</dbReference>
<accession>A0A939C6R3</accession>
<dbReference type="Gene3D" id="3.40.50.1000">
    <property type="entry name" value="HAD superfamily/HAD-like"/>
    <property type="match status" value="1"/>
</dbReference>
<comment type="cofactor">
    <cofactor evidence="1">
        <name>Mg(2+)</name>
        <dbReference type="ChEBI" id="CHEBI:18420"/>
    </cofactor>
</comment>
<dbReference type="AlphaFoldDB" id="A0A939C6R3"/>
<dbReference type="Proteomes" id="UP000809243">
    <property type="component" value="Unassembled WGS sequence"/>
</dbReference>
<proteinExistence type="inferred from homology"/>
<gene>
    <name evidence="6" type="ORF">JW744_04635</name>
</gene>
<dbReference type="GO" id="GO:0046872">
    <property type="term" value="F:metal ion binding"/>
    <property type="evidence" value="ECO:0007669"/>
    <property type="project" value="UniProtKB-KW"/>
</dbReference>
<dbReference type="GO" id="GO:0016791">
    <property type="term" value="F:phosphatase activity"/>
    <property type="evidence" value="ECO:0007669"/>
    <property type="project" value="TreeGrafter"/>
</dbReference>
<comment type="caution">
    <text evidence="6">The sequence shown here is derived from an EMBL/GenBank/DDBJ whole genome shotgun (WGS) entry which is preliminary data.</text>
</comment>
<dbReference type="PANTHER" id="PTHR46470">
    <property type="entry name" value="N-ACYLNEURAMINATE-9-PHOSPHATASE"/>
    <property type="match status" value="1"/>
</dbReference>
<name>A0A939C6R3_9ARCH</name>
<evidence type="ECO:0000256" key="4">
    <source>
        <dbReference type="ARBA" id="ARBA00022801"/>
    </source>
</evidence>
<dbReference type="PRINTS" id="PR00413">
    <property type="entry name" value="HADHALOGNASE"/>
</dbReference>
<dbReference type="SFLD" id="SFLDS00003">
    <property type="entry name" value="Haloacid_Dehalogenase"/>
    <property type="match status" value="1"/>
</dbReference>
<dbReference type="InterPro" id="IPR023214">
    <property type="entry name" value="HAD_sf"/>
</dbReference>
<evidence type="ECO:0000256" key="2">
    <source>
        <dbReference type="ARBA" id="ARBA00007958"/>
    </source>
</evidence>
<dbReference type="NCBIfam" id="TIGR01509">
    <property type="entry name" value="HAD-SF-IA-v3"/>
    <property type="match status" value="1"/>
</dbReference>
<dbReference type="Gene3D" id="1.10.150.520">
    <property type="match status" value="1"/>
</dbReference>
<evidence type="ECO:0000313" key="6">
    <source>
        <dbReference type="EMBL" id="MBN2067728.1"/>
    </source>
</evidence>
<protein>
    <submittedName>
        <fullName evidence="6">HAD-IA family hydrolase</fullName>
    </submittedName>
</protein>
<dbReference type="SFLD" id="SFLDG01129">
    <property type="entry name" value="C1.5:_HAD__Beta-PGM__Phosphata"/>
    <property type="match status" value="1"/>
</dbReference>
<reference evidence="6" key="1">
    <citation type="submission" date="2021-01" db="EMBL/GenBank/DDBJ databases">
        <title>Active Sulfur Cycling in an Early Earth Analoge.</title>
        <authorList>
            <person name="Hahn C.R."/>
            <person name="Youssef N.H."/>
            <person name="Elshahed M."/>
        </authorList>
    </citation>
    <scope>NUCLEOTIDE SEQUENCE</scope>
    <source>
        <strain evidence="6">Zod_Metabat.1151</strain>
    </source>
</reference>
<dbReference type="InterPro" id="IPR006439">
    <property type="entry name" value="HAD-SF_hydro_IA"/>
</dbReference>
<sequence>MAVKAVLFDLDNTLVDFMQMKKRSSEAAIRAMVDAGLEMDEKRALSMLFQMYEEHGIEDQKIFEKFLKKAIGRMDYRILANGVAAYRRVKSGHLVPYPHVRDTLIKLKGRGMLLGIVSDAPRMQAWLRLAEMSLTEFFDVVVALEDTGQAKPSKLPFNQAIESLRLKPEEILFVGDNPERDIKGAKGVGMLTALAAYGQIFRGEAKADHILKDIKDLVKIVKA</sequence>
<organism evidence="6 7">
    <name type="scientific">Candidatus Iainarchaeum sp</name>
    <dbReference type="NCBI Taxonomy" id="3101447"/>
    <lineage>
        <taxon>Archaea</taxon>
        <taxon>Candidatus Iainarchaeota</taxon>
        <taxon>Candidatus Iainarchaeia</taxon>
        <taxon>Candidatus Iainarchaeales</taxon>
        <taxon>Candidatus Iainarchaeaceae</taxon>
        <taxon>Candidatus Iainarchaeum</taxon>
    </lineage>
</organism>
<dbReference type="SFLD" id="SFLDG01135">
    <property type="entry name" value="C1.5.6:_HAD__Beta-PGM__Phospha"/>
    <property type="match status" value="1"/>
</dbReference>
<dbReference type="NCBIfam" id="TIGR01549">
    <property type="entry name" value="HAD-SF-IA-v1"/>
    <property type="match status" value="1"/>
</dbReference>
<evidence type="ECO:0000256" key="5">
    <source>
        <dbReference type="ARBA" id="ARBA00022842"/>
    </source>
</evidence>
<evidence type="ECO:0000313" key="7">
    <source>
        <dbReference type="Proteomes" id="UP000809243"/>
    </source>
</evidence>
<dbReference type="InterPro" id="IPR051400">
    <property type="entry name" value="HAD-like_hydrolase"/>
</dbReference>
<dbReference type="SUPFAM" id="SSF56784">
    <property type="entry name" value="HAD-like"/>
    <property type="match status" value="1"/>
</dbReference>
<dbReference type="InterPro" id="IPR036412">
    <property type="entry name" value="HAD-like_sf"/>
</dbReference>
<dbReference type="EMBL" id="JAFGDB010000077">
    <property type="protein sequence ID" value="MBN2067728.1"/>
    <property type="molecule type" value="Genomic_DNA"/>
</dbReference>
<evidence type="ECO:0000256" key="3">
    <source>
        <dbReference type="ARBA" id="ARBA00022723"/>
    </source>
</evidence>
<dbReference type="InterPro" id="IPR041492">
    <property type="entry name" value="HAD_2"/>
</dbReference>
<dbReference type="PANTHER" id="PTHR46470:SF2">
    <property type="entry name" value="GLYCERALDEHYDE 3-PHOSPHATE PHOSPHATASE"/>
    <property type="match status" value="1"/>
</dbReference>
<evidence type="ECO:0000256" key="1">
    <source>
        <dbReference type="ARBA" id="ARBA00001946"/>
    </source>
</evidence>
<comment type="similarity">
    <text evidence="2">Belongs to the HAD-like hydrolase superfamily.</text>
</comment>
<keyword evidence="5" id="KW-0460">Magnesium</keyword>
<keyword evidence="3" id="KW-0479">Metal-binding</keyword>
<dbReference type="GO" id="GO:0044281">
    <property type="term" value="P:small molecule metabolic process"/>
    <property type="evidence" value="ECO:0007669"/>
    <property type="project" value="UniProtKB-ARBA"/>
</dbReference>
<keyword evidence="4 6" id="KW-0378">Hydrolase</keyword>